<dbReference type="AlphaFoldDB" id="A0A1V5ZN94"/>
<accession>A0A1V5ZN94</accession>
<gene>
    <name evidence="1" type="ORF">BWY04_00761</name>
</gene>
<reference evidence="1" key="1">
    <citation type="submission" date="2017-02" db="EMBL/GenBank/DDBJ databases">
        <title>Delving into the versatile metabolic prowess of the omnipresent phylum Bacteroidetes.</title>
        <authorList>
            <person name="Nobu M.K."/>
            <person name="Mei R."/>
            <person name="Narihiro T."/>
            <person name="Kuroda K."/>
            <person name="Liu W.-T."/>
        </authorList>
    </citation>
    <scope>NUCLEOTIDE SEQUENCE</scope>
    <source>
        <strain evidence="1">ADurb.Bin160</strain>
    </source>
</reference>
<sequence length="248" mass="27399">MSANCLGNLHNNYLNSQFNRLNSLIGSKVLNPLIEELANLQNELNEFILSPVEDILNFLNEVNSKIDEIVPNFANDQCFQDVNNIIKNCSGLDLNPIVSTPSNFMKALASTLSNRIINMLGQIANNLSEFLFSSALMNFISALSNISNILNSMLGIADCLGAGSGSSQMEIINEKLNSVSMTLFPSGTIGFDYDSFFSGNMNKQSQIMTVYNKIDEVLIIGKNRIQEASEFFKIKSSVMRITKTKTII</sequence>
<dbReference type="EMBL" id="MWDB01000014">
    <property type="protein sequence ID" value="OQB41581.1"/>
    <property type="molecule type" value="Genomic_DNA"/>
</dbReference>
<evidence type="ECO:0000313" key="1">
    <source>
        <dbReference type="EMBL" id="OQB41581.1"/>
    </source>
</evidence>
<protein>
    <submittedName>
        <fullName evidence="1">Uncharacterized protein</fullName>
    </submittedName>
</protein>
<dbReference type="Proteomes" id="UP000485621">
    <property type="component" value="Unassembled WGS sequence"/>
</dbReference>
<name>A0A1V5ZN94_9BACT</name>
<comment type="caution">
    <text evidence="1">The sequence shown here is derived from an EMBL/GenBank/DDBJ whole genome shotgun (WGS) entry which is preliminary data.</text>
</comment>
<proteinExistence type="predicted"/>
<organism evidence="1">
    <name type="scientific">candidate division CPR1 bacterium ADurb.Bin160</name>
    <dbReference type="NCBI Taxonomy" id="1852826"/>
    <lineage>
        <taxon>Bacteria</taxon>
        <taxon>candidate division CPR1</taxon>
    </lineage>
</organism>